<dbReference type="AlphaFoldDB" id="A0A165N9M6"/>
<accession>A0A165N9M6</accession>
<organism evidence="2 3">
    <name type="scientific">Daedalea quercina L-15889</name>
    <dbReference type="NCBI Taxonomy" id="1314783"/>
    <lineage>
        <taxon>Eukaryota</taxon>
        <taxon>Fungi</taxon>
        <taxon>Dikarya</taxon>
        <taxon>Basidiomycota</taxon>
        <taxon>Agaricomycotina</taxon>
        <taxon>Agaricomycetes</taxon>
        <taxon>Polyporales</taxon>
        <taxon>Fomitopsis</taxon>
    </lineage>
</organism>
<dbReference type="Gene3D" id="2.40.70.10">
    <property type="entry name" value="Acid Proteases"/>
    <property type="match status" value="1"/>
</dbReference>
<dbReference type="Proteomes" id="UP000076727">
    <property type="component" value="Unassembled WGS sequence"/>
</dbReference>
<name>A0A165N9M6_9APHY</name>
<gene>
    <name evidence="2" type="ORF">DAEQUDRAFT_746458</name>
</gene>
<evidence type="ECO:0000313" key="3">
    <source>
        <dbReference type="Proteomes" id="UP000076727"/>
    </source>
</evidence>
<reference evidence="2 3" key="1">
    <citation type="journal article" date="2016" name="Mol. Biol. Evol.">
        <title>Comparative Genomics of Early-Diverging Mushroom-Forming Fungi Provides Insights into the Origins of Lignocellulose Decay Capabilities.</title>
        <authorList>
            <person name="Nagy L.G."/>
            <person name="Riley R."/>
            <person name="Tritt A."/>
            <person name="Adam C."/>
            <person name="Daum C."/>
            <person name="Floudas D."/>
            <person name="Sun H."/>
            <person name="Yadav J.S."/>
            <person name="Pangilinan J."/>
            <person name="Larsson K.H."/>
            <person name="Matsuura K."/>
            <person name="Barry K."/>
            <person name="Labutti K."/>
            <person name="Kuo R."/>
            <person name="Ohm R.A."/>
            <person name="Bhattacharya S.S."/>
            <person name="Shirouzu T."/>
            <person name="Yoshinaga Y."/>
            <person name="Martin F.M."/>
            <person name="Grigoriev I.V."/>
            <person name="Hibbett D.S."/>
        </authorList>
    </citation>
    <scope>NUCLEOTIDE SEQUENCE [LARGE SCALE GENOMIC DNA]</scope>
    <source>
        <strain evidence="2 3">L-15889</strain>
    </source>
</reference>
<protein>
    <recommendedName>
        <fullName evidence="4">Aspartic peptidase DDI1-type domain-containing protein</fullName>
    </recommendedName>
</protein>
<feature type="compositionally biased region" description="Pro residues" evidence="1">
    <location>
        <begin position="89"/>
        <end position="101"/>
    </location>
</feature>
<dbReference type="SUPFAM" id="SSF50630">
    <property type="entry name" value="Acid proteases"/>
    <property type="match status" value="1"/>
</dbReference>
<evidence type="ECO:0008006" key="4">
    <source>
        <dbReference type="Google" id="ProtNLM"/>
    </source>
</evidence>
<evidence type="ECO:0000256" key="1">
    <source>
        <dbReference type="SAM" id="MobiDB-lite"/>
    </source>
</evidence>
<keyword evidence="3" id="KW-1185">Reference proteome</keyword>
<dbReference type="CDD" id="cd00303">
    <property type="entry name" value="retropepsin_like"/>
    <property type="match status" value="1"/>
</dbReference>
<dbReference type="EMBL" id="KV429085">
    <property type="protein sequence ID" value="KZT66696.1"/>
    <property type="molecule type" value="Genomic_DNA"/>
</dbReference>
<sequence length="390" mass="43037">MRDQLSHITEVYAQEQRKKHVFDGVMIDKRPQRSTARPANLPTDKSRAPDSRGSSKERTVRFASPPVSSQQAAPIETPIPRSRSAERAGPPPRASTPPAEPRPSALHPFANVRDATYAPPTTRNFGAAPTKFKNRDGSYTNLAPVVQAQLAESVFKRSMSTPTVPLTIEELLSISPELRNRYRKAVTPRRVTHDSNTTSTNMAAFEELPTHDPALVDCHDNELDPEATIIPDSYETYLRVLPRGAIPSELTVAAESHALRTIDLTIDRKEKVACILDPGSQVICMSEALCYHLGLSFDPTIILSMQSTNGGVDRSLGLVRNVPCQVGPITLYLQIHVIKRASYDILLGRPFDVITESLVKNFADENQTITLLCLNTSEQITKRQSGLLNT</sequence>
<dbReference type="OrthoDB" id="2801388at2759"/>
<dbReference type="InterPro" id="IPR021109">
    <property type="entry name" value="Peptidase_aspartic_dom_sf"/>
</dbReference>
<feature type="compositionally biased region" description="Basic and acidic residues" evidence="1">
    <location>
        <begin position="44"/>
        <end position="60"/>
    </location>
</feature>
<feature type="region of interest" description="Disordered" evidence="1">
    <location>
        <begin position="17"/>
        <end position="132"/>
    </location>
</feature>
<proteinExistence type="predicted"/>
<evidence type="ECO:0000313" key="2">
    <source>
        <dbReference type="EMBL" id="KZT66696.1"/>
    </source>
</evidence>